<dbReference type="Proteomes" id="UP000467840">
    <property type="component" value="Chromosome 7"/>
</dbReference>
<dbReference type="InterPro" id="IPR051650">
    <property type="entry name" value="SL_signaling_regulator"/>
</dbReference>
<dbReference type="InterPro" id="IPR004176">
    <property type="entry name" value="Clp_R_N"/>
</dbReference>
<evidence type="ECO:0000313" key="3">
    <source>
        <dbReference type="EMBL" id="KAF2296225.1"/>
    </source>
</evidence>
<organism evidence="3 4">
    <name type="scientific">Hevea brasiliensis</name>
    <name type="common">Para rubber tree</name>
    <name type="synonym">Siphonia brasiliensis</name>
    <dbReference type="NCBI Taxonomy" id="3981"/>
    <lineage>
        <taxon>Eukaryota</taxon>
        <taxon>Viridiplantae</taxon>
        <taxon>Streptophyta</taxon>
        <taxon>Embryophyta</taxon>
        <taxon>Tracheophyta</taxon>
        <taxon>Spermatophyta</taxon>
        <taxon>Magnoliopsida</taxon>
        <taxon>eudicotyledons</taxon>
        <taxon>Gunneridae</taxon>
        <taxon>Pentapetalae</taxon>
        <taxon>rosids</taxon>
        <taxon>fabids</taxon>
        <taxon>Malpighiales</taxon>
        <taxon>Euphorbiaceae</taxon>
        <taxon>Crotonoideae</taxon>
        <taxon>Micrandreae</taxon>
        <taxon>Hevea</taxon>
    </lineage>
</organism>
<dbReference type="PANTHER" id="PTHR43572:SF49">
    <property type="entry name" value="PROTEIN SMAX1-LIKE 8"/>
    <property type="match status" value="1"/>
</dbReference>
<comment type="caution">
    <text evidence="3">The sequence shown here is derived from an EMBL/GenBank/DDBJ whole genome shotgun (WGS) entry which is preliminary data.</text>
</comment>
<dbReference type="EMBL" id="JAAGAX010000013">
    <property type="protein sequence ID" value="KAF2296225.1"/>
    <property type="molecule type" value="Genomic_DNA"/>
</dbReference>
<protein>
    <recommendedName>
        <fullName evidence="2">Clp R domain-containing protein</fullName>
    </recommendedName>
</protein>
<proteinExistence type="predicted"/>
<reference evidence="3 4" key="1">
    <citation type="journal article" date="2020" name="Mol. Plant">
        <title>The Chromosome-Based Rubber Tree Genome Provides New Insights into Spurge Genome Evolution and Rubber Biosynthesis.</title>
        <authorList>
            <person name="Liu J."/>
            <person name="Shi C."/>
            <person name="Shi C.C."/>
            <person name="Li W."/>
            <person name="Zhang Q.J."/>
            <person name="Zhang Y."/>
            <person name="Li K."/>
            <person name="Lu H.F."/>
            <person name="Shi C."/>
            <person name="Zhu S.T."/>
            <person name="Xiao Z.Y."/>
            <person name="Nan H."/>
            <person name="Yue Y."/>
            <person name="Zhu X.G."/>
            <person name="Wu Y."/>
            <person name="Hong X.N."/>
            <person name="Fan G.Y."/>
            <person name="Tong Y."/>
            <person name="Zhang D."/>
            <person name="Mao C.L."/>
            <person name="Liu Y.L."/>
            <person name="Hao S.J."/>
            <person name="Liu W.Q."/>
            <person name="Lv M.Q."/>
            <person name="Zhang H.B."/>
            <person name="Liu Y."/>
            <person name="Hu-Tang G.R."/>
            <person name="Wang J.P."/>
            <person name="Wang J.H."/>
            <person name="Sun Y.H."/>
            <person name="Ni S.B."/>
            <person name="Chen W.B."/>
            <person name="Zhang X.C."/>
            <person name="Jiao Y.N."/>
            <person name="Eichler E.E."/>
            <person name="Li G.H."/>
            <person name="Liu X."/>
            <person name="Gao L.Z."/>
        </authorList>
    </citation>
    <scope>NUCLEOTIDE SEQUENCE [LARGE SCALE GENOMIC DNA]</scope>
    <source>
        <strain evidence="4">cv. GT1</strain>
        <tissue evidence="3">Leaf</tissue>
    </source>
</reference>
<name>A0A6A6L6Z8_HEVBR</name>
<accession>A0A6A6L6Z8</accession>
<feature type="domain" description="Clp R" evidence="2">
    <location>
        <begin position="1"/>
        <end position="128"/>
    </location>
</feature>
<sequence length="134" mass="14612">MPTPVSTARECLTPEAAHALDEAALELCLSVSLDRVPASQLSDDPPVSNSLMAAIKRSQANQRRQPENFHLYHQISQQQSSTSMSCIKVELQNLILSILDDPVVSRVFGEAGFRGSEIKLAIVRPLASFQILAV</sequence>
<dbReference type="PANTHER" id="PTHR43572">
    <property type="entry name" value="CHAPERONE PROTEIN CLPD, CHLOROPLASTIC"/>
    <property type="match status" value="1"/>
</dbReference>
<keyword evidence="1" id="KW-0677">Repeat</keyword>
<dbReference type="PROSITE" id="PS51903">
    <property type="entry name" value="CLP_R"/>
    <property type="match status" value="1"/>
</dbReference>
<evidence type="ECO:0000259" key="2">
    <source>
        <dbReference type="PROSITE" id="PS51903"/>
    </source>
</evidence>
<dbReference type="Gene3D" id="1.10.1780.10">
    <property type="entry name" value="Clp, N-terminal domain"/>
    <property type="match status" value="1"/>
</dbReference>
<dbReference type="InterPro" id="IPR036628">
    <property type="entry name" value="Clp_N_dom_sf"/>
</dbReference>
<evidence type="ECO:0000313" key="4">
    <source>
        <dbReference type="Proteomes" id="UP000467840"/>
    </source>
</evidence>
<evidence type="ECO:0000256" key="1">
    <source>
        <dbReference type="PROSITE-ProRule" id="PRU01251"/>
    </source>
</evidence>
<gene>
    <name evidence="3" type="ORF">GH714_036923</name>
</gene>
<keyword evidence="4" id="KW-1185">Reference proteome</keyword>
<dbReference type="AlphaFoldDB" id="A0A6A6L6Z8"/>